<dbReference type="EMBL" id="GBRH01262039">
    <property type="protein sequence ID" value="JAD35856.1"/>
    <property type="molecule type" value="Transcribed_RNA"/>
</dbReference>
<proteinExistence type="predicted"/>
<protein>
    <submittedName>
        <fullName evidence="1">Uncharacterized protein</fullName>
    </submittedName>
</protein>
<dbReference type="AlphaFoldDB" id="A0A0A9SL83"/>
<reference evidence="1" key="1">
    <citation type="submission" date="2014-09" db="EMBL/GenBank/DDBJ databases">
        <authorList>
            <person name="Magalhaes I.L.F."/>
            <person name="Oliveira U."/>
            <person name="Santos F.R."/>
            <person name="Vidigal T.H.D.A."/>
            <person name="Brescovit A.D."/>
            <person name="Santos A.J."/>
        </authorList>
    </citation>
    <scope>NUCLEOTIDE SEQUENCE</scope>
    <source>
        <tissue evidence="1">Shoot tissue taken approximately 20 cm above the soil surface</tissue>
    </source>
</reference>
<name>A0A0A9SL83_ARUDO</name>
<sequence>MCSCEVKKHQEGWGELSGVSYVLYLRHVSKVLL</sequence>
<organism evidence="1">
    <name type="scientific">Arundo donax</name>
    <name type="common">Giant reed</name>
    <name type="synonym">Donax arundinaceus</name>
    <dbReference type="NCBI Taxonomy" id="35708"/>
    <lineage>
        <taxon>Eukaryota</taxon>
        <taxon>Viridiplantae</taxon>
        <taxon>Streptophyta</taxon>
        <taxon>Embryophyta</taxon>
        <taxon>Tracheophyta</taxon>
        <taxon>Spermatophyta</taxon>
        <taxon>Magnoliopsida</taxon>
        <taxon>Liliopsida</taxon>
        <taxon>Poales</taxon>
        <taxon>Poaceae</taxon>
        <taxon>PACMAD clade</taxon>
        <taxon>Arundinoideae</taxon>
        <taxon>Arundineae</taxon>
        <taxon>Arundo</taxon>
    </lineage>
</organism>
<evidence type="ECO:0000313" key="1">
    <source>
        <dbReference type="EMBL" id="JAD35856.1"/>
    </source>
</evidence>
<accession>A0A0A9SL83</accession>
<reference evidence="1" key="2">
    <citation type="journal article" date="2015" name="Data Brief">
        <title>Shoot transcriptome of the giant reed, Arundo donax.</title>
        <authorList>
            <person name="Barrero R.A."/>
            <person name="Guerrero F.D."/>
            <person name="Moolhuijzen P."/>
            <person name="Goolsby J.A."/>
            <person name="Tidwell J."/>
            <person name="Bellgard S.E."/>
            <person name="Bellgard M.I."/>
        </authorList>
    </citation>
    <scope>NUCLEOTIDE SEQUENCE</scope>
    <source>
        <tissue evidence="1">Shoot tissue taken approximately 20 cm above the soil surface</tissue>
    </source>
</reference>